<dbReference type="OrthoDB" id="3698033at2"/>
<dbReference type="EMBL" id="SLXQ01000003">
    <property type="protein sequence ID" value="TCP53978.1"/>
    <property type="molecule type" value="Genomic_DNA"/>
</dbReference>
<comment type="caution">
    <text evidence="2">The sequence shown here is derived from an EMBL/GenBank/DDBJ whole genome shotgun (WGS) entry which is preliminary data.</text>
</comment>
<name>A0A4R2QY99_9PSEU</name>
<evidence type="ECO:0008006" key="4">
    <source>
        <dbReference type="Google" id="ProtNLM"/>
    </source>
</evidence>
<gene>
    <name evidence="2" type="ORF">EV191_10318</name>
</gene>
<evidence type="ECO:0000256" key="1">
    <source>
        <dbReference type="SAM" id="MobiDB-lite"/>
    </source>
</evidence>
<sequence length="111" mass="11399">MANGYGLTKDELNAAGQELMDTADNGKLGGGDTGGASALSGTTTGAKQDGDLDGFAISGALGTVETQWEDAIDTMLAKVSLTGDKIMLAAENYGEQEYHAEEAFAFLEEGD</sequence>
<proteinExistence type="predicted"/>
<feature type="compositionally biased region" description="Low complexity" evidence="1">
    <location>
        <begin position="35"/>
        <end position="47"/>
    </location>
</feature>
<keyword evidence="3" id="KW-1185">Reference proteome</keyword>
<organism evidence="2 3">
    <name type="scientific">Tamaricihabitans halophyticus</name>
    <dbReference type="NCBI Taxonomy" id="1262583"/>
    <lineage>
        <taxon>Bacteria</taxon>
        <taxon>Bacillati</taxon>
        <taxon>Actinomycetota</taxon>
        <taxon>Actinomycetes</taxon>
        <taxon>Pseudonocardiales</taxon>
        <taxon>Pseudonocardiaceae</taxon>
        <taxon>Tamaricihabitans</taxon>
    </lineage>
</organism>
<feature type="region of interest" description="Disordered" evidence="1">
    <location>
        <begin position="16"/>
        <end position="48"/>
    </location>
</feature>
<dbReference type="RefSeq" id="WP_132876770.1">
    <property type="nucleotide sequence ID" value="NZ_SLXQ01000003.1"/>
</dbReference>
<evidence type="ECO:0000313" key="2">
    <source>
        <dbReference type="EMBL" id="TCP53978.1"/>
    </source>
</evidence>
<accession>A0A4R2QY99</accession>
<evidence type="ECO:0000313" key="3">
    <source>
        <dbReference type="Proteomes" id="UP000294911"/>
    </source>
</evidence>
<dbReference type="Proteomes" id="UP000294911">
    <property type="component" value="Unassembled WGS sequence"/>
</dbReference>
<reference evidence="2 3" key="1">
    <citation type="submission" date="2019-03" db="EMBL/GenBank/DDBJ databases">
        <title>Genomic Encyclopedia of Type Strains, Phase IV (KMG-IV): sequencing the most valuable type-strain genomes for metagenomic binning, comparative biology and taxonomic classification.</title>
        <authorList>
            <person name="Goeker M."/>
        </authorList>
    </citation>
    <scope>NUCLEOTIDE SEQUENCE [LARGE SCALE GENOMIC DNA]</scope>
    <source>
        <strain evidence="2 3">DSM 45765</strain>
    </source>
</reference>
<dbReference type="AlphaFoldDB" id="A0A4R2QY99"/>
<protein>
    <recommendedName>
        <fullName evidence="4">Excreted virulence factor EspC (Type VII ESX diderm)</fullName>
    </recommendedName>
</protein>